<evidence type="ECO:0000313" key="2">
    <source>
        <dbReference type="Proteomes" id="UP000018877"/>
    </source>
</evidence>
<dbReference type="SUPFAM" id="SSF48452">
    <property type="entry name" value="TPR-like"/>
    <property type="match status" value="2"/>
</dbReference>
<organism evidence="1 2">
    <name type="scientific">Neobacillus vireti LMG 21834</name>
    <dbReference type="NCBI Taxonomy" id="1131730"/>
    <lineage>
        <taxon>Bacteria</taxon>
        <taxon>Bacillati</taxon>
        <taxon>Bacillota</taxon>
        <taxon>Bacilli</taxon>
        <taxon>Bacillales</taxon>
        <taxon>Bacillaceae</taxon>
        <taxon>Neobacillus</taxon>
    </lineage>
</organism>
<reference evidence="1 2" key="1">
    <citation type="journal article" date="2014" name="Environ. Microbiol.">
        <title>The nitrate-ammonifying and nosZ-carrying bacterium Bacillus vireti is a potent source and sink for nitric and nitrous oxide under high nitrate conditions.</title>
        <authorList>
            <person name="Mania D."/>
            <person name="Heylen K."/>
            <person name="van Spanning R.J."/>
            <person name="Frostegard A."/>
        </authorList>
    </citation>
    <scope>NUCLEOTIDE SEQUENCE [LARGE SCALE GENOMIC DNA]</scope>
    <source>
        <strain evidence="1 2">LMG 21834</strain>
    </source>
</reference>
<sequence length="341" mass="40726">MRLREKTLEELEDWEEELNDREQESGHPNYATKIELFREMVRRFQQLVRQNKDDYSHELEYVKWKLIYSLIHYGTYLKTVYQKDDHLAAKCLEEALKYDRTNPIAAYRLGFLSYKKRNYSEAIQYFELTLTNHKYYEKHQYQLDDQQVIHAHIYLTNSALKIAKEAYEKMNQLPQSANQNIPIHEFSSLFLNLQENEQYLQRNAFYQLTGDEKTTCSKEECERLIDSEPSNTIILYFSDRNITAFFEGEDVSLSADQGIMLQYFLLKSSEDHPATRNAFSDVETIKQNTFVQKVNRLKNKLREKGLPPMIQTKRYQGETAYYFDGSCEFYIMYRVDDVESE</sequence>
<proteinExistence type="predicted"/>
<gene>
    <name evidence="1" type="ORF">BAVI_02314</name>
</gene>
<evidence type="ECO:0000313" key="1">
    <source>
        <dbReference type="EMBL" id="ETI70545.1"/>
    </source>
</evidence>
<keyword evidence="2" id="KW-1185">Reference proteome</keyword>
<protein>
    <recommendedName>
        <fullName evidence="3">Tetratricopeptide repeat protein</fullName>
    </recommendedName>
</protein>
<evidence type="ECO:0008006" key="3">
    <source>
        <dbReference type="Google" id="ProtNLM"/>
    </source>
</evidence>
<dbReference type="Gene3D" id="1.25.40.10">
    <property type="entry name" value="Tetratricopeptide repeat domain"/>
    <property type="match status" value="1"/>
</dbReference>
<dbReference type="InterPro" id="IPR011990">
    <property type="entry name" value="TPR-like_helical_dom_sf"/>
</dbReference>
<dbReference type="EMBL" id="ALAN01000015">
    <property type="protein sequence ID" value="ETI70545.1"/>
    <property type="molecule type" value="Genomic_DNA"/>
</dbReference>
<dbReference type="AlphaFoldDB" id="A0AB94IU14"/>
<name>A0AB94IU14_9BACI</name>
<comment type="caution">
    <text evidence="1">The sequence shown here is derived from an EMBL/GenBank/DDBJ whole genome shotgun (WGS) entry which is preliminary data.</text>
</comment>
<accession>A0AB94IU14</accession>
<dbReference type="Proteomes" id="UP000018877">
    <property type="component" value="Unassembled WGS sequence"/>
</dbReference>